<reference evidence="4" key="1">
    <citation type="submission" date="2021-06" db="EMBL/GenBank/DDBJ databases">
        <authorList>
            <person name="Kallberg Y."/>
            <person name="Tangrot J."/>
            <person name="Rosling A."/>
        </authorList>
    </citation>
    <scope>NUCLEOTIDE SEQUENCE</scope>
    <source>
        <strain evidence="4">IA702</strain>
    </source>
</reference>
<dbReference type="GO" id="GO:0000049">
    <property type="term" value="F:tRNA binding"/>
    <property type="evidence" value="ECO:0007669"/>
    <property type="project" value="TreeGrafter"/>
</dbReference>
<accession>A0A9N9A502</accession>
<keyword evidence="1" id="KW-0489">Methyltransferase</keyword>
<dbReference type="InterPro" id="IPR013216">
    <property type="entry name" value="Methyltransf_11"/>
</dbReference>
<dbReference type="CDD" id="cd02440">
    <property type="entry name" value="AdoMet_MTases"/>
    <property type="match status" value="1"/>
</dbReference>
<dbReference type="Gene3D" id="3.40.50.150">
    <property type="entry name" value="Vaccinia Virus protein VP39"/>
    <property type="match status" value="1"/>
</dbReference>
<dbReference type="GO" id="GO:0002098">
    <property type="term" value="P:tRNA wobble uridine modification"/>
    <property type="evidence" value="ECO:0007669"/>
    <property type="project" value="TreeGrafter"/>
</dbReference>
<dbReference type="AlphaFoldDB" id="A0A9N9A502"/>
<sequence length="232" mass="26517">MPPTKPVPTAVTQSNDSFVSEKTEQAHVHDVYEAIATHFSATRYKPWPVVENFLKNMAVGSIGADIGCGNGKYLDINKDVIIIGSDRSPTLCQIAHERGFDILVGDALNLPFRSDSFDFVISIAVIHHFTTEERRLAAIKELHRIALPESKILTYVWALEQSSRRQFSPDHQDVFVPWSMQDQGVTTGKVYQRYYHLFRKGELESLIRQIDNTQIIESGYDKDNWYVIFQKK</sequence>
<dbReference type="GO" id="GO:0030488">
    <property type="term" value="P:tRNA methylation"/>
    <property type="evidence" value="ECO:0007669"/>
    <property type="project" value="TreeGrafter"/>
</dbReference>
<dbReference type="SUPFAM" id="SSF53335">
    <property type="entry name" value="S-adenosyl-L-methionine-dependent methyltransferases"/>
    <property type="match status" value="1"/>
</dbReference>
<evidence type="ECO:0000259" key="3">
    <source>
        <dbReference type="Pfam" id="PF08241"/>
    </source>
</evidence>
<proteinExistence type="predicted"/>
<dbReference type="InterPro" id="IPR051422">
    <property type="entry name" value="AlkB_tRNA_MeTrf/Diox"/>
</dbReference>
<dbReference type="PANTHER" id="PTHR13069:SF21">
    <property type="entry name" value="ALKYLATED DNA REPAIR PROTEIN ALKB HOMOLOG 8"/>
    <property type="match status" value="1"/>
</dbReference>
<dbReference type="GO" id="GO:0005634">
    <property type="term" value="C:nucleus"/>
    <property type="evidence" value="ECO:0007669"/>
    <property type="project" value="TreeGrafter"/>
</dbReference>
<dbReference type="Proteomes" id="UP000789572">
    <property type="component" value="Unassembled WGS sequence"/>
</dbReference>
<organism evidence="4 5">
    <name type="scientific">Paraglomus occultum</name>
    <dbReference type="NCBI Taxonomy" id="144539"/>
    <lineage>
        <taxon>Eukaryota</taxon>
        <taxon>Fungi</taxon>
        <taxon>Fungi incertae sedis</taxon>
        <taxon>Mucoromycota</taxon>
        <taxon>Glomeromycotina</taxon>
        <taxon>Glomeromycetes</taxon>
        <taxon>Paraglomerales</taxon>
        <taxon>Paraglomeraceae</taxon>
        <taxon>Paraglomus</taxon>
    </lineage>
</organism>
<dbReference type="OrthoDB" id="271595at2759"/>
<protein>
    <submittedName>
        <fullName evidence="4">5617_t:CDS:1</fullName>
    </submittedName>
</protein>
<gene>
    <name evidence="4" type="ORF">POCULU_LOCUS3431</name>
</gene>
<keyword evidence="2" id="KW-0808">Transferase</keyword>
<dbReference type="Pfam" id="PF08241">
    <property type="entry name" value="Methyltransf_11"/>
    <property type="match status" value="1"/>
</dbReference>
<feature type="domain" description="Methyltransferase type 11" evidence="3">
    <location>
        <begin position="65"/>
        <end position="152"/>
    </location>
</feature>
<keyword evidence="5" id="KW-1185">Reference proteome</keyword>
<name>A0A9N9A502_9GLOM</name>
<dbReference type="InterPro" id="IPR029063">
    <property type="entry name" value="SAM-dependent_MTases_sf"/>
</dbReference>
<evidence type="ECO:0000256" key="1">
    <source>
        <dbReference type="ARBA" id="ARBA00022603"/>
    </source>
</evidence>
<comment type="caution">
    <text evidence="4">The sequence shown here is derived from an EMBL/GenBank/DDBJ whole genome shotgun (WGS) entry which is preliminary data.</text>
</comment>
<dbReference type="GO" id="GO:0106335">
    <property type="term" value="F:tRNA (5-carboxymethyluridine(34)-5-O)-methyltransferase activity"/>
    <property type="evidence" value="ECO:0007669"/>
    <property type="project" value="TreeGrafter"/>
</dbReference>
<evidence type="ECO:0000256" key="2">
    <source>
        <dbReference type="ARBA" id="ARBA00022679"/>
    </source>
</evidence>
<dbReference type="GO" id="GO:0005737">
    <property type="term" value="C:cytoplasm"/>
    <property type="evidence" value="ECO:0007669"/>
    <property type="project" value="TreeGrafter"/>
</dbReference>
<dbReference type="EMBL" id="CAJVPJ010000379">
    <property type="protein sequence ID" value="CAG8518214.1"/>
    <property type="molecule type" value="Genomic_DNA"/>
</dbReference>
<evidence type="ECO:0000313" key="5">
    <source>
        <dbReference type="Proteomes" id="UP000789572"/>
    </source>
</evidence>
<evidence type="ECO:0000313" key="4">
    <source>
        <dbReference type="EMBL" id="CAG8518214.1"/>
    </source>
</evidence>
<dbReference type="GO" id="GO:0008757">
    <property type="term" value="F:S-adenosylmethionine-dependent methyltransferase activity"/>
    <property type="evidence" value="ECO:0007669"/>
    <property type="project" value="InterPro"/>
</dbReference>
<dbReference type="PANTHER" id="PTHR13069">
    <property type="entry name" value="ALKYLATED DNA REPAIR PROTEIN ALKB HOMOLOG 8"/>
    <property type="match status" value="1"/>
</dbReference>